<keyword evidence="3" id="KW-1185">Reference proteome</keyword>
<name>A0A9W8ZL55_9PLEO</name>
<accession>A0A9W8ZL55</accession>
<dbReference type="EMBL" id="JAPEVA010000010">
    <property type="protein sequence ID" value="KAJ4409802.1"/>
    <property type="molecule type" value="Genomic_DNA"/>
</dbReference>
<dbReference type="Proteomes" id="UP001140510">
    <property type="component" value="Unassembled WGS sequence"/>
</dbReference>
<gene>
    <name evidence="2" type="ORF">N0V91_002276</name>
</gene>
<dbReference type="AlphaFoldDB" id="A0A9W8ZL55"/>
<proteinExistence type="predicted"/>
<organism evidence="2 3">
    <name type="scientific">Didymella pomorum</name>
    <dbReference type="NCBI Taxonomy" id="749634"/>
    <lineage>
        <taxon>Eukaryota</taxon>
        <taxon>Fungi</taxon>
        <taxon>Dikarya</taxon>
        <taxon>Ascomycota</taxon>
        <taxon>Pezizomycotina</taxon>
        <taxon>Dothideomycetes</taxon>
        <taxon>Pleosporomycetidae</taxon>
        <taxon>Pleosporales</taxon>
        <taxon>Pleosporineae</taxon>
        <taxon>Didymellaceae</taxon>
        <taxon>Didymella</taxon>
    </lineage>
</organism>
<evidence type="ECO:0000256" key="1">
    <source>
        <dbReference type="SAM" id="MobiDB-lite"/>
    </source>
</evidence>
<evidence type="ECO:0000313" key="2">
    <source>
        <dbReference type="EMBL" id="KAJ4409802.1"/>
    </source>
</evidence>
<feature type="compositionally biased region" description="Acidic residues" evidence="1">
    <location>
        <begin position="434"/>
        <end position="444"/>
    </location>
</feature>
<comment type="caution">
    <text evidence="2">The sequence shown here is derived from an EMBL/GenBank/DDBJ whole genome shotgun (WGS) entry which is preliminary data.</text>
</comment>
<dbReference type="SUPFAM" id="SSF52047">
    <property type="entry name" value="RNI-like"/>
    <property type="match status" value="1"/>
</dbReference>
<reference evidence="2" key="1">
    <citation type="submission" date="2022-10" db="EMBL/GenBank/DDBJ databases">
        <title>Tapping the CABI collections for fungal endophytes: first genome assemblies for Collariella, Neodidymelliopsis, Ascochyta clinopodiicola, Didymella pomorum, Didymosphaeria variabile, Neocosmospora piperis and Neocucurbitaria cava.</title>
        <authorList>
            <person name="Hill R."/>
        </authorList>
    </citation>
    <scope>NUCLEOTIDE SEQUENCE</scope>
    <source>
        <strain evidence="2">IMI 355091</strain>
    </source>
</reference>
<dbReference type="OrthoDB" id="3140657at2759"/>
<feature type="compositionally biased region" description="Basic and acidic residues" evidence="1">
    <location>
        <begin position="417"/>
        <end position="430"/>
    </location>
</feature>
<dbReference type="PANTHER" id="PTHR42057:SF2">
    <property type="entry name" value="F-BOX DOMAIN PROTEIN (AFU_ORTHOLOGUE AFUA_4G00200)-RELATED"/>
    <property type="match status" value="1"/>
</dbReference>
<protein>
    <submittedName>
        <fullName evidence="2">Uncharacterized protein</fullName>
    </submittedName>
</protein>
<evidence type="ECO:0000313" key="3">
    <source>
        <dbReference type="Proteomes" id="UP001140510"/>
    </source>
</evidence>
<sequence length="444" mass="51349">MLQLPVELRRVCISFLDHVVDEVDETVDTLKQLRLVSKEIGAIATEFLFGTAVLRSLDPSAKVFQQLVRSAFSHLVRRVVIYTDCFEDDPQDESTLDESFAEAIGTLSIFENLQELQLKFAVQCAAEPDSYFGGGYLNDVNETPEYRSAVLKVVFEALQSVRTLRVLSIRNLQDHMDRRILKADAFQSVRSRLTSLHLQIATEERKQRELDCAAIHRGFTVDLPELWLSPMATHLTHLTLYCYSAMWGIYPFVDFRQVQTFPCLESLSFGNWTIAHDWQIDWIVSHGATLKQLLLDDCPIVVALRMAGDDDMAQLNFPGLQPLPGEDWAPYFALVPLRWREVFEKFRSNLHQLEHFAMYGTGGNHDWFEDSFEHRYSLENALRPGRYHTFNRGMVPPWDDFKDPRWAKHNVSHEFFRGRPDHPDPNHRLVEYPACDDEDPRSSE</sequence>
<dbReference type="PANTHER" id="PTHR42057">
    <property type="entry name" value="F-BOX DOMAIN PROTEIN (AFU_ORTHOLOGUE AFUA_4G00200)"/>
    <property type="match status" value="1"/>
</dbReference>
<feature type="region of interest" description="Disordered" evidence="1">
    <location>
        <begin position="417"/>
        <end position="444"/>
    </location>
</feature>